<dbReference type="EMBL" id="QOUX01000047">
    <property type="protein sequence ID" value="RXI96140.1"/>
    <property type="molecule type" value="Genomic_DNA"/>
</dbReference>
<dbReference type="Proteomes" id="UP000290649">
    <property type="component" value="Unassembled WGS sequence"/>
</dbReference>
<dbReference type="OrthoDB" id="9981129at2"/>
<name>A0A4Q0VMU0_9BACI</name>
<reference evidence="2 3" key="1">
    <citation type="journal article" date="2019" name="Int. J. Syst. Evol. Microbiol.">
        <title>Anaerobacillus alkaliphilus sp. nov., a novel alkaliphilic and moderately halophilic bacterium.</title>
        <authorList>
            <person name="Borsodi A.K."/>
            <person name="Aszalos J.M."/>
            <person name="Bihari P."/>
            <person name="Nagy I."/>
            <person name="Schumann P."/>
            <person name="Sproer C."/>
            <person name="Kovacs A.L."/>
            <person name="Boka K."/>
            <person name="Dobosy P."/>
            <person name="Ovari M."/>
            <person name="Szili-Kovacs T."/>
            <person name="Toth E."/>
        </authorList>
    </citation>
    <scope>NUCLEOTIDE SEQUENCE [LARGE SCALE GENOMIC DNA]</scope>
    <source>
        <strain evidence="2 3">B16-10</strain>
    </source>
</reference>
<feature type="compositionally biased region" description="Polar residues" evidence="1">
    <location>
        <begin position="23"/>
        <end position="32"/>
    </location>
</feature>
<feature type="compositionally biased region" description="Basic and acidic residues" evidence="1">
    <location>
        <begin position="1"/>
        <end position="17"/>
    </location>
</feature>
<dbReference type="AlphaFoldDB" id="A0A4Q0VMU0"/>
<proteinExistence type="predicted"/>
<keyword evidence="3" id="KW-1185">Reference proteome</keyword>
<protein>
    <submittedName>
        <fullName evidence="2">Uncharacterized protein</fullName>
    </submittedName>
</protein>
<organism evidence="2 3">
    <name type="scientific">Anaerobacillus alkaliphilus</name>
    <dbReference type="NCBI Taxonomy" id="1548597"/>
    <lineage>
        <taxon>Bacteria</taxon>
        <taxon>Bacillati</taxon>
        <taxon>Bacillota</taxon>
        <taxon>Bacilli</taxon>
        <taxon>Bacillales</taxon>
        <taxon>Bacillaceae</taxon>
        <taxon>Anaerobacillus</taxon>
    </lineage>
</organism>
<comment type="caution">
    <text evidence="2">The sequence shown here is derived from an EMBL/GenBank/DDBJ whole genome shotgun (WGS) entry which is preliminary data.</text>
</comment>
<sequence length="112" mass="12959">MDNHEKVNRKDSDDKTNHIAVQHATSGRNKASTNVENTFMPISIPEFHGTKMIASYISMLSILFENKYFLAKHEELILQKIEACESLILNQVEEEKEYKQKLLTILEKGLEH</sequence>
<feature type="region of interest" description="Disordered" evidence="1">
    <location>
        <begin position="1"/>
        <end position="32"/>
    </location>
</feature>
<gene>
    <name evidence="2" type="ORF">DS745_20560</name>
</gene>
<evidence type="ECO:0000256" key="1">
    <source>
        <dbReference type="SAM" id="MobiDB-lite"/>
    </source>
</evidence>
<evidence type="ECO:0000313" key="3">
    <source>
        <dbReference type="Proteomes" id="UP000290649"/>
    </source>
</evidence>
<evidence type="ECO:0000313" key="2">
    <source>
        <dbReference type="EMBL" id="RXI96140.1"/>
    </source>
</evidence>
<accession>A0A4Q0VMU0</accession>
<dbReference type="RefSeq" id="WP_129080121.1">
    <property type="nucleotide sequence ID" value="NZ_QOUX01000047.1"/>
</dbReference>